<protein>
    <recommendedName>
        <fullName evidence="1">RNA-directed DNA polymerase</fullName>
        <ecNumber evidence="1">2.7.7.49</ecNumber>
    </recommendedName>
</protein>
<dbReference type="Pfam" id="PF00098">
    <property type="entry name" value="zf-CCHC"/>
    <property type="match status" value="1"/>
</dbReference>
<keyword evidence="11" id="KW-0479">Metal-binding</keyword>
<dbReference type="Gene3D" id="4.10.60.10">
    <property type="entry name" value="Zinc finger, CCHC-type"/>
    <property type="match status" value="1"/>
</dbReference>
<keyword evidence="2" id="KW-0645">Protease</keyword>
<dbReference type="GO" id="GO:0003964">
    <property type="term" value="F:RNA-directed DNA polymerase activity"/>
    <property type="evidence" value="ECO:0007669"/>
    <property type="project" value="UniProtKB-KW"/>
</dbReference>
<evidence type="ECO:0000256" key="4">
    <source>
        <dbReference type="ARBA" id="ARBA00022695"/>
    </source>
</evidence>
<keyword evidence="4" id="KW-0548">Nucleotidyltransferase</keyword>
<dbReference type="PANTHER" id="PTHR37984:SF5">
    <property type="entry name" value="PROTEIN NYNRIN-LIKE"/>
    <property type="match status" value="1"/>
</dbReference>
<sequence>MTMAKELTETLRAFREQIEASTEVNRRKLEENKWLRESLVRATGGSEANLGGDANTAPPSRSGYSARLMGDLARRIPKFQFILDDPDAFRKWITRNELTITEDGKDLTEREKVRLLLGALEESTFHRYVDSQRDAGDIYEIAFKDTVASLNKVFGSHRSMMIRRQECLQISRSSGLFHDPLEYSNKISEAVLDSKLSVMTSDDWSVFVFLRGLDSPGDAAAKAYLMQWAEQSERKKETVTLAAIHDEWIRFIQLKQQTKTVAASSPKQQVGVNKVEKKNFRGDNKNKTETTANKSDSHSNKEVTCFKCGERGHTAPQCPQNSGKKKGRYWVKKGVQKTQCVRVDGLHENQNNVSKPTMRVNVDGQLLSFQVDTGIEITLINEQSWKDIGCPELEKVPHRISCANGTQMSVKGRALVSFELKGIQYTDYVYVKAKDDNLIGMSWISSLRDEHHPLPTSEHIFGKLKGSIFSQIDLRDAYLQLELDEEAQKLAVINTHLGLFKYRRMPFGLKPAPAVFQKVIDKLIAGIPGVAAYLDDVIVATDTMQEQEKILKKLFARFQEYGFKVSLVKCTFAKSEIKFLGFIVNGEGRKPDPEKTEVIRKMDSPKNQKQLASFLGAICFYSRFVPKLSELRGPLDRLMKQDVKWKWTPIEQNAFDKLKNAVADSTMLSHFKEDWKIIVAADANQYGIGGVLMHETPDGKEVPIAHFARSLTDTEKRYSQIEKEALALVYTVKKSHKFVFGRKFSLQTDHKPLSAIFGDSRDLPVHSQNRLVRWATTLLAYNFDISYISTAKFSKADWLSRMIQNYPRDEDDVVIDLYNYGFDWSEIQRGNKSSWEFGVVRRRFGNVLYEVQIGERFHRCHANQLRLRFGDRSKEDMFEETVFPMFFETVKGDGVQTQLSGGPRVHGEGLNSLQFSDTSRSVDISSDFRDSFVGEEGVGRRESGKSARPPVELNFADDYDSMSDRRRAPEFTTTINRSPHSDTNTNPSHSLRRSQRTKRAPTRFDPCPATSQGRGKPRGSNRQDRPAGRGRGVAPASNRSVPLNSSLKGEGVGKERGRPRWH</sequence>
<keyword evidence="8" id="KW-0695">RNA-directed DNA polymerase</keyword>
<dbReference type="Gene3D" id="2.40.70.10">
    <property type="entry name" value="Acid Proteases"/>
    <property type="match status" value="1"/>
</dbReference>
<proteinExistence type="predicted"/>
<evidence type="ECO:0000256" key="5">
    <source>
        <dbReference type="ARBA" id="ARBA00022722"/>
    </source>
</evidence>
<evidence type="ECO:0000256" key="7">
    <source>
        <dbReference type="ARBA" id="ARBA00022759"/>
    </source>
</evidence>
<dbReference type="Gene3D" id="3.10.20.370">
    <property type="match status" value="1"/>
</dbReference>
<dbReference type="CDD" id="cd01647">
    <property type="entry name" value="RT_LTR"/>
    <property type="match status" value="1"/>
</dbReference>
<feature type="domain" description="Reverse transcriptase" evidence="14">
    <location>
        <begin position="382"/>
        <end position="584"/>
    </location>
</feature>
<feature type="region of interest" description="Disordered" evidence="12">
    <location>
        <begin position="276"/>
        <end position="299"/>
    </location>
</feature>
<dbReference type="Pfam" id="PF23309">
    <property type="entry name" value="DUF7083"/>
    <property type="match status" value="1"/>
</dbReference>
<accession>E3MUM1</accession>
<dbReference type="InterPro" id="IPR001878">
    <property type="entry name" value="Znf_CCHC"/>
</dbReference>
<dbReference type="OMA" id="HRCHANQ"/>
<dbReference type="InterPro" id="IPR021109">
    <property type="entry name" value="Peptidase_aspartic_dom_sf"/>
</dbReference>
<dbReference type="InParanoid" id="E3MUM1"/>
<keyword evidence="5" id="KW-0540">Nuclease</keyword>
<keyword evidence="16" id="KW-1185">Reference proteome</keyword>
<dbReference type="Pfam" id="PF00078">
    <property type="entry name" value="RVT_1"/>
    <property type="match status" value="1"/>
</dbReference>
<dbReference type="Gene3D" id="3.10.10.10">
    <property type="entry name" value="HIV Type 1 Reverse Transcriptase, subunit A, domain 1"/>
    <property type="match status" value="1"/>
</dbReference>
<evidence type="ECO:0000259" key="14">
    <source>
        <dbReference type="PROSITE" id="PS50878"/>
    </source>
</evidence>
<dbReference type="InterPro" id="IPR055510">
    <property type="entry name" value="DUF7083"/>
</dbReference>
<keyword evidence="10" id="KW-0511">Multifunctional enzyme</keyword>
<dbReference type="STRING" id="31234.E3MUM1"/>
<dbReference type="SUPFAM" id="SSF56672">
    <property type="entry name" value="DNA/RNA polymerases"/>
    <property type="match status" value="1"/>
</dbReference>
<evidence type="ECO:0000256" key="12">
    <source>
        <dbReference type="SAM" id="MobiDB-lite"/>
    </source>
</evidence>
<dbReference type="PANTHER" id="PTHR37984">
    <property type="entry name" value="PROTEIN CBG26694"/>
    <property type="match status" value="1"/>
</dbReference>
<evidence type="ECO:0000256" key="9">
    <source>
        <dbReference type="ARBA" id="ARBA00023125"/>
    </source>
</evidence>
<dbReference type="FunFam" id="3.30.70.270:FF:000020">
    <property type="entry name" value="Transposon Tf2-6 polyprotein-like Protein"/>
    <property type="match status" value="1"/>
</dbReference>
<evidence type="ECO:0000256" key="3">
    <source>
        <dbReference type="ARBA" id="ARBA00022679"/>
    </source>
</evidence>
<dbReference type="GO" id="GO:0019899">
    <property type="term" value="F:enzyme binding"/>
    <property type="evidence" value="ECO:0007669"/>
    <property type="project" value="UniProtKB-ARBA"/>
</dbReference>
<feature type="compositionally biased region" description="Basic residues" evidence="12">
    <location>
        <begin position="990"/>
        <end position="1001"/>
    </location>
</feature>
<dbReference type="InterPro" id="IPR043502">
    <property type="entry name" value="DNA/RNA_pol_sf"/>
</dbReference>
<dbReference type="Proteomes" id="UP000008281">
    <property type="component" value="Unassembled WGS sequence"/>
</dbReference>
<evidence type="ECO:0000256" key="11">
    <source>
        <dbReference type="PROSITE-ProRule" id="PRU00047"/>
    </source>
</evidence>
<dbReference type="InterPro" id="IPR036875">
    <property type="entry name" value="Znf_CCHC_sf"/>
</dbReference>
<dbReference type="FunFam" id="3.10.20.370:FF:000001">
    <property type="entry name" value="Retrovirus-related Pol polyprotein from transposon 17.6-like protein"/>
    <property type="match status" value="1"/>
</dbReference>
<dbReference type="GO" id="GO:0008270">
    <property type="term" value="F:zinc ion binding"/>
    <property type="evidence" value="ECO:0007669"/>
    <property type="project" value="UniProtKB-KW"/>
</dbReference>
<feature type="compositionally biased region" description="Basic and acidic residues" evidence="12">
    <location>
        <begin position="934"/>
        <end position="945"/>
    </location>
</feature>
<evidence type="ECO:0000256" key="6">
    <source>
        <dbReference type="ARBA" id="ARBA00022750"/>
    </source>
</evidence>
<dbReference type="InterPro" id="IPR043128">
    <property type="entry name" value="Rev_trsase/Diguanyl_cyclase"/>
</dbReference>
<dbReference type="CDD" id="cd09274">
    <property type="entry name" value="RNase_HI_RT_Ty3"/>
    <property type="match status" value="1"/>
</dbReference>
<dbReference type="SUPFAM" id="SSF57756">
    <property type="entry name" value="Retrovirus zinc finger-like domains"/>
    <property type="match status" value="1"/>
</dbReference>
<dbReference type="Pfam" id="PF17919">
    <property type="entry name" value="RT_RNaseH_2"/>
    <property type="match status" value="1"/>
</dbReference>
<dbReference type="InterPro" id="IPR041577">
    <property type="entry name" value="RT_RNaseH_2"/>
</dbReference>
<feature type="region of interest" description="Disordered" evidence="12">
    <location>
        <begin position="934"/>
        <end position="1062"/>
    </location>
</feature>
<dbReference type="GO" id="GO:0003677">
    <property type="term" value="F:DNA binding"/>
    <property type="evidence" value="ECO:0007669"/>
    <property type="project" value="UniProtKB-KW"/>
</dbReference>
<evidence type="ECO:0000256" key="8">
    <source>
        <dbReference type="ARBA" id="ARBA00022918"/>
    </source>
</evidence>
<keyword evidence="9" id="KW-0238">DNA-binding</keyword>
<keyword evidence="7" id="KW-0255">Endonuclease</keyword>
<dbReference type="SUPFAM" id="SSF50630">
    <property type="entry name" value="Acid proteases"/>
    <property type="match status" value="1"/>
</dbReference>
<feature type="domain" description="CCHC-type" evidence="13">
    <location>
        <begin position="305"/>
        <end position="320"/>
    </location>
</feature>
<evidence type="ECO:0000259" key="13">
    <source>
        <dbReference type="PROSITE" id="PS50158"/>
    </source>
</evidence>
<keyword evidence="11" id="KW-0862">Zinc</keyword>
<dbReference type="GO" id="GO:0004190">
    <property type="term" value="F:aspartic-type endopeptidase activity"/>
    <property type="evidence" value="ECO:0007669"/>
    <property type="project" value="UniProtKB-KW"/>
</dbReference>
<keyword evidence="11" id="KW-0863">Zinc-finger</keyword>
<dbReference type="PROSITE" id="PS50878">
    <property type="entry name" value="RT_POL"/>
    <property type="match status" value="1"/>
</dbReference>
<keyword evidence="3" id="KW-0808">Transferase</keyword>
<dbReference type="GO" id="GO:0005737">
    <property type="term" value="C:cytoplasm"/>
    <property type="evidence" value="ECO:0007669"/>
    <property type="project" value="UniProtKB-ARBA"/>
</dbReference>
<evidence type="ECO:0000256" key="1">
    <source>
        <dbReference type="ARBA" id="ARBA00012493"/>
    </source>
</evidence>
<reference evidence="15" key="1">
    <citation type="submission" date="2007-07" db="EMBL/GenBank/DDBJ databases">
        <title>PCAP assembly of the Caenorhabditis remanei genome.</title>
        <authorList>
            <consortium name="The Caenorhabditis remanei Sequencing Consortium"/>
            <person name="Wilson R.K."/>
        </authorList>
    </citation>
    <scope>NUCLEOTIDE SEQUENCE [LARGE SCALE GENOMIC DNA]</scope>
    <source>
        <strain evidence="15">PB4641</strain>
    </source>
</reference>
<evidence type="ECO:0000256" key="2">
    <source>
        <dbReference type="ARBA" id="ARBA00022670"/>
    </source>
</evidence>
<dbReference type="GO" id="GO:0006508">
    <property type="term" value="P:proteolysis"/>
    <property type="evidence" value="ECO:0007669"/>
    <property type="project" value="UniProtKB-KW"/>
</dbReference>
<dbReference type="EMBL" id="DS268480">
    <property type="protein sequence ID" value="EFP09847.1"/>
    <property type="molecule type" value="Genomic_DNA"/>
</dbReference>
<dbReference type="InterPro" id="IPR050951">
    <property type="entry name" value="Retrovirus_Pol_polyprotein"/>
</dbReference>
<evidence type="ECO:0000313" key="16">
    <source>
        <dbReference type="Proteomes" id="UP000008281"/>
    </source>
</evidence>
<organism evidence="16">
    <name type="scientific">Caenorhabditis remanei</name>
    <name type="common">Caenorhabditis vulgaris</name>
    <dbReference type="NCBI Taxonomy" id="31234"/>
    <lineage>
        <taxon>Eukaryota</taxon>
        <taxon>Metazoa</taxon>
        <taxon>Ecdysozoa</taxon>
        <taxon>Nematoda</taxon>
        <taxon>Chromadorea</taxon>
        <taxon>Rhabditida</taxon>
        <taxon>Rhabditina</taxon>
        <taxon>Rhabditomorpha</taxon>
        <taxon>Rhabditoidea</taxon>
        <taxon>Rhabditidae</taxon>
        <taxon>Peloderinae</taxon>
        <taxon>Caenorhabditis</taxon>
    </lineage>
</organism>
<dbReference type="EC" id="2.7.7.49" evidence="1"/>
<gene>
    <name evidence="15" type="ORF">CRE_21310</name>
</gene>
<name>E3MUM1_CAERE</name>
<dbReference type="OrthoDB" id="9908684at2759"/>
<feature type="compositionally biased region" description="Basic and acidic residues" evidence="12">
    <location>
        <begin position="1051"/>
        <end position="1062"/>
    </location>
</feature>
<dbReference type="eggNOG" id="KOG0017">
    <property type="taxonomic scope" value="Eukaryota"/>
</dbReference>
<dbReference type="Gene3D" id="3.30.70.270">
    <property type="match status" value="2"/>
</dbReference>
<evidence type="ECO:0000256" key="10">
    <source>
        <dbReference type="ARBA" id="ARBA00023268"/>
    </source>
</evidence>
<dbReference type="GO" id="GO:0004519">
    <property type="term" value="F:endonuclease activity"/>
    <property type="evidence" value="ECO:0007669"/>
    <property type="project" value="UniProtKB-KW"/>
</dbReference>
<feature type="compositionally biased region" description="Basic and acidic residues" evidence="12">
    <location>
        <begin position="276"/>
        <end position="288"/>
    </location>
</feature>
<evidence type="ECO:0000313" key="15">
    <source>
        <dbReference type="EMBL" id="EFP09847.1"/>
    </source>
</evidence>
<keyword evidence="6" id="KW-0064">Aspartyl protease</keyword>
<dbReference type="AlphaFoldDB" id="E3MUM1"/>
<dbReference type="SMART" id="SM00343">
    <property type="entry name" value="ZnF_C2HC"/>
    <property type="match status" value="1"/>
</dbReference>
<feature type="compositionally biased region" description="Polar residues" evidence="12">
    <location>
        <begin position="1037"/>
        <end position="1047"/>
    </location>
</feature>
<feature type="compositionally biased region" description="Polar residues" evidence="12">
    <location>
        <begin position="971"/>
        <end position="989"/>
    </location>
</feature>
<keyword evidence="7" id="KW-0378">Hydrolase</keyword>
<dbReference type="InterPro" id="IPR000477">
    <property type="entry name" value="RT_dom"/>
</dbReference>
<dbReference type="HOGENOM" id="CLU_000384_9_9_1"/>
<dbReference type="PROSITE" id="PS50158">
    <property type="entry name" value="ZF_CCHC"/>
    <property type="match status" value="1"/>
</dbReference>